<dbReference type="InterPro" id="IPR008146">
    <property type="entry name" value="Gln_synth_cat_dom"/>
</dbReference>
<accession>A0A975ERP2</accession>
<dbReference type="GO" id="GO:0004356">
    <property type="term" value="F:glutamine synthetase activity"/>
    <property type="evidence" value="ECO:0007669"/>
    <property type="project" value="InterPro"/>
</dbReference>
<feature type="domain" description="GS catalytic" evidence="6">
    <location>
        <begin position="118"/>
        <end position="448"/>
    </location>
</feature>
<dbReference type="GO" id="GO:0006542">
    <property type="term" value="P:glutamine biosynthetic process"/>
    <property type="evidence" value="ECO:0007669"/>
    <property type="project" value="InterPro"/>
</dbReference>
<dbReference type="Pfam" id="PF00120">
    <property type="entry name" value="Gln-synt_C"/>
    <property type="match status" value="1"/>
</dbReference>
<evidence type="ECO:0000256" key="2">
    <source>
        <dbReference type="ARBA" id="ARBA00022598"/>
    </source>
</evidence>
<keyword evidence="2" id="KW-0436">Ligase</keyword>
<dbReference type="SMART" id="SM01230">
    <property type="entry name" value="Gln-synt_C"/>
    <property type="match status" value="1"/>
</dbReference>
<dbReference type="PROSITE" id="PS51987">
    <property type="entry name" value="GS_CATALYTIC"/>
    <property type="match status" value="1"/>
</dbReference>
<evidence type="ECO:0000256" key="3">
    <source>
        <dbReference type="ARBA" id="ARBA00022842"/>
    </source>
</evidence>
<dbReference type="PROSITE" id="PS00181">
    <property type="entry name" value="GLNA_ATP"/>
    <property type="match status" value="1"/>
</dbReference>
<evidence type="ECO:0000256" key="1">
    <source>
        <dbReference type="ARBA" id="ARBA00001946"/>
    </source>
</evidence>
<dbReference type="AlphaFoldDB" id="A0A975ERP2"/>
<dbReference type="InterPro" id="IPR036651">
    <property type="entry name" value="Gln_synt_N_sf"/>
</dbReference>
<evidence type="ECO:0000259" key="6">
    <source>
        <dbReference type="PROSITE" id="PS51987"/>
    </source>
</evidence>
<dbReference type="SUPFAM" id="SSF54368">
    <property type="entry name" value="Glutamine synthetase, N-terminal domain"/>
    <property type="match status" value="1"/>
</dbReference>
<keyword evidence="3" id="KW-0460">Magnesium</keyword>
<reference evidence="7" key="1">
    <citation type="submission" date="2020-07" db="EMBL/GenBank/DDBJ databases">
        <title>Genome sequences of bacteria associated with the marine, planktonic diatom Thalassiosira profunda strain ECT2AJA-044.</title>
        <authorList>
            <person name="Gargas C.B."/>
            <person name="Roberts W.R."/>
            <person name="Alverson A.J."/>
        </authorList>
    </citation>
    <scope>NUCLEOTIDE SEQUENCE</scope>
    <source>
        <strain evidence="7">ECT2AJA-044</strain>
    </source>
</reference>
<dbReference type="KEGG" id="cact:HZ995_05325"/>
<evidence type="ECO:0000313" key="7">
    <source>
        <dbReference type="EMBL" id="QTN36933.1"/>
    </source>
</evidence>
<protein>
    <submittedName>
        <fullName evidence="7">Glutamine synthetase</fullName>
    </submittedName>
</protein>
<dbReference type="SUPFAM" id="SSF55931">
    <property type="entry name" value="Glutamine synthetase/guanido kinase"/>
    <property type="match status" value="1"/>
</dbReference>
<evidence type="ECO:0000313" key="8">
    <source>
        <dbReference type="Proteomes" id="UP000665026"/>
    </source>
</evidence>
<gene>
    <name evidence="7" type="ORF">HZ995_05325</name>
</gene>
<proteinExistence type="inferred from homology"/>
<dbReference type="Gene3D" id="3.30.590.10">
    <property type="entry name" value="Glutamine synthetase/guanido kinase, catalytic domain"/>
    <property type="match status" value="1"/>
</dbReference>
<dbReference type="GO" id="GO:0006598">
    <property type="term" value="P:polyamine catabolic process"/>
    <property type="evidence" value="ECO:0007669"/>
    <property type="project" value="TreeGrafter"/>
</dbReference>
<dbReference type="RefSeq" id="WP_209357629.1">
    <property type="nucleotide sequence ID" value="NZ_CP060010.1"/>
</dbReference>
<comment type="cofactor">
    <cofactor evidence="1">
        <name>Mg(2+)</name>
        <dbReference type="ChEBI" id="CHEBI:18420"/>
    </cofactor>
</comment>
<dbReference type="PANTHER" id="PTHR43785:SF12">
    <property type="entry name" value="TYPE-1 GLUTAMINE SYNTHETASE 2"/>
    <property type="match status" value="1"/>
</dbReference>
<dbReference type="Proteomes" id="UP000665026">
    <property type="component" value="Chromosome"/>
</dbReference>
<dbReference type="InterPro" id="IPR027303">
    <property type="entry name" value="Gln_synth_gly_rich_site"/>
</dbReference>
<dbReference type="InterPro" id="IPR014746">
    <property type="entry name" value="Gln_synth/guanido_kin_cat_dom"/>
</dbReference>
<sequence>MSDFEKIWQDYCAQHGKPDRVELMLCDINAILRGKWLPGEDIGKLTSGAARLPISTYTPCILGWEVEATGQGIVVGDPDGVLTPVASTLAPVPWADGNVAQVLVEMKDATGEIGESSTRELLRKVGDRFAARGLKPVVATELEFYIVKARGAASDAPEPPDRLPEAQNYDLEVLGRHSAMLEEIKEAAKQQGLPTDTLIAEYGPGQFEINFHHTGDVLAAADTALLFRRLVRIVASKHGYEATFMAKPYAQHPGNGMHAHVSLVDEEGTNVLAAEASGDLSDPMRHAIAGTLATMRDLQAIFAPHLNSYRRFQPKSFAPSAPEWGFDHRAAAIRLPETSGKAARLEHRISGADVNPYLALAAILGGILYGLEHQPDLQLQIDHPDAKPQPLLTHDWSTAVERFAQSEVAADVFGQAFRDLYAIVRREEIAELTTVISPVEYSAYLSRL</sequence>
<evidence type="ECO:0000256" key="5">
    <source>
        <dbReference type="RuleBase" id="RU000384"/>
    </source>
</evidence>
<organism evidence="7 8">
    <name type="scientific">Cognatishimia activa</name>
    <dbReference type="NCBI Taxonomy" id="1715691"/>
    <lineage>
        <taxon>Bacteria</taxon>
        <taxon>Pseudomonadati</taxon>
        <taxon>Pseudomonadota</taxon>
        <taxon>Alphaproteobacteria</taxon>
        <taxon>Rhodobacterales</taxon>
        <taxon>Paracoccaceae</taxon>
        <taxon>Cognatishimia</taxon>
    </lineage>
</organism>
<dbReference type="EMBL" id="CP060010">
    <property type="protein sequence ID" value="QTN36933.1"/>
    <property type="molecule type" value="Genomic_DNA"/>
</dbReference>
<evidence type="ECO:0000256" key="4">
    <source>
        <dbReference type="PROSITE-ProRule" id="PRU01331"/>
    </source>
</evidence>
<comment type="similarity">
    <text evidence="4 5">Belongs to the glutamine synthetase family.</text>
</comment>
<dbReference type="PANTHER" id="PTHR43785">
    <property type="entry name" value="GAMMA-GLUTAMYLPUTRESCINE SYNTHETASE"/>
    <property type="match status" value="1"/>
</dbReference>
<name>A0A975ERP2_9RHOB</name>